<evidence type="ECO:0000313" key="2">
    <source>
        <dbReference type="Proteomes" id="UP000008694"/>
    </source>
</evidence>
<name>D7LDD4_ARALL</name>
<proteinExistence type="predicted"/>
<organism evidence="2">
    <name type="scientific">Arabidopsis lyrata subsp. lyrata</name>
    <name type="common">Lyre-leaved rock-cress</name>
    <dbReference type="NCBI Taxonomy" id="81972"/>
    <lineage>
        <taxon>Eukaryota</taxon>
        <taxon>Viridiplantae</taxon>
        <taxon>Streptophyta</taxon>
        <taxon>Embryophyta</taxon>
        <taxon>Tracheophyta</taxon>
        <taxon>Spermatophyta</taxon>
        <taxon>Magnoliopsida</taxon>
        <taxon>eudicotyledons</taxon>
        <taxon>Gunneridae</taxon>
        <taxon>Pentapetalae</taxon>
        <taxon>rosids</taxon>
        <taxon>malvids</taxon>
        <taxon>Brassicales</taxon>
        <taxon>Brassicaceae</taxon>
        <taxon>Camelineae</taxon>
        <taxon>Arabidopsis</taxon>
    </lineage>
</organism>
<accession>D7LDD4</accession>
<dbReference type="Gramene" id="Al_scaffold_0004_160">
    <property type="protein sequence ID" value="Al_scaffold_0004_160"/>
    <property type="gene ID" value="Al_scaffold_0004_160"/>
</dbReference>
<protein>
    <submittedName>
        <fullName evidence="1">Predicted protein</fullName>
    </submittedName>
</protein>
<dbReference type="HOGENOM" id="CLU_2515707_0_0_1"/>
<sequence>METPASSRVFLAYSASSLVTPSLNFLGNPSISSQASFDAKVVKALTALITAIRELLGTSLITSNHIEFGLFLHYSRRATVGRSIR</sequence>
<gene>
    <name evidence="1" type="ORF">ARALYDRAFT_667441</name>
</gene>
<dbReference type="Proteomes" id="UP000008694">
    <property type="component" value="Unassembled WGS sequence"/>
</dbReference>
<dbReference type="EMBL" id="GL348716">
    <property type="protein sequence ID" value="EFH56692.1"/>
    <property type="molecule type" value="Genomic_DNA"/>
</dbReference>
<dbReference type="AlphaFoldDB" id="D7LDD4"/>
<evidence type="ECO:0000313" key="1">
    <source>
        <dbReference type="EMBL" id="EFH56692.1"/>
    </source>
</evidence>
<dbReference type="AntiFam" id="ANF00182">
    <property type="entry name" value="Shadow ORF (opposite rplL)"/>
</dbReference>
<reference evidence="2" key="1">
    <citation type="journal article" date="2011" name="Nat. Genet.">
        <title>The Arabidopsis lyrata genome sequence and the basis of rapid genome size change.</title>
        <authorList>
            <person name="Hu T.T."/>
            <person name="Pattyn P."/>
            <person name="Bakker E.G."/>
            <person name="Cao J."/>
            <person name="Cheng J.-F."/>
            <person name="Clark R.M."/>
            <person name="Fahlgren N."/>
            <person name="Fawcett J.A."/>
            <person name="Grimwood J."/>
            <person name="Gundlach H."/>
            <person name="Haberer G."/>
            <person name="Hollister J.D."/>
            <person name="Ossowski S."/>
            <person name="Ottilar R.P."/>
            <person name="Salamov A.A."/>
            <person name="Schneeberger K."/>
            <person name="Spannagl M."/>
            <person name="Wang X."/>
            <person name="Yang L."/>
            <person name="Nasrallah M.E."/>
            <person name="Bergelson J."/>
            <person name="Carrington J.C."/>
            <person name="Gaut B.S."/>
            <person name="Schmutz J."/>
            <person name="Mayer K.F.X."/>
            <person name="Van de Peer Y."/>
            <person name="Grigoriev I.V."/>
            <person name="Nordborg M."/>
            <person name="Weigel D."/>
            <person name="Guo Y.-L."/>
        </authorList>
    </citation>
    <scope>NUCLEOTIDE SEQUENCE [LARGE SCALE GENOMIC DNA]</scope>
    <source>
        <strain evidence="2">cv. MN47</strain>
    </source>
</reference>
<keyword evidence="2" id="KW-1185">Reference proteome</keyword>